<dbReference type="Pfam" id="PF03788">
    <property type="entry name" value="LrgA"/>
    <property type="match status" value="1"/>
</dbReference>
<dbReference type="EMBL" id="JABEVQ010000009">
    <property type="protein sequence ID" value="NWN92774.1"/>
    <property type="molecule type" value="Genomic_DNA"/>
</dbReference>
<evidence type="ECO:0000313" key="7">
    <source>
        <dbReference type="EMBL" id="NWN92774.1"/>
    </source>
</evidence>
<dbReference type="AlphaFoldDB" id="A0A851HTT0"/>
<keyword evidence="8" id="KW-1185">Reference proteome</keyword>
<dbReference type="Proteomes" id="UP000536442">
    <property type="component" value="Unassembled WGS sequence"/>
</dbReference>
<gene>
    <name evidence="7" type="ORF">HLV39_14880</name>
</gene>
<comment type="caution">
    <text evidence="7">The sequence shown here is derived from an EMBL/GenBank/DDBJ whole genome shotgun (WGS) entry which is preliminary data.</text>
</comment>
<evidence type="ECO:0000256" key="3">
    <source>
        <dbReference type="ARBA" id="ARBA00022692"/>
    </source>
</evidence>
<proteinExistence type="predicted"/>
<keyword evidence="2" id="KW-1003">Cell membrane</keyword>
<evidence type="ECO:0000256" key="6">
    <source>
        <dbReference type="SAM" id="Phobius"/>
    </source>
</evidence>
<evidence type="ECO:0000256" key="1">
    <source>
        <dbReference type="ARBA" id="ARBA00004651"/>
    </source>
</evidence>
<protein>
    <submittedName>
        <fullName evidence="7">CidA/LrgA family protein</fullName>
    </submittedName>
</protein>
<feature type="transmembrane region" description="Helical" evidence="6">
    <location>
        <begin position="58"/>
        <end position="79"/>
    </location>
</feature>
<dbReference type="GO" id="GO:0005886">
    <property type="term" value="C:plasma membrane"/>
    <property type="evidence" value="ECO:0007669"/>
    <property type="project" value="UniProtKB-SubCell"/>
</dbReference>
<name>A0A851HTT0_9GAMM</name>
<evidence type="ECO:0000256" key="5">
    <source>
        <dbReference type="ARBA" id="ARBA00023136"/>
    </source>
</evidence>
<comment type="subcellular location">
    <subcellularLocation>
        <location evidence="1">Cell membrane</location>
        <topology evidence="1">Multi-pass membrane protein</topology>
    </subcellularLocation>
</comment>
<evidence type="ECO:0000256" key="2">
    <source>
        <dbReference type="ARBA" id="ARBA00022475"/>
    </source>
</evidence>
<organism evidence="7 8">
    <name type="scientific">Marinobacter adhaerens</name>
    <dbReference type="NCBI Taxonomy" id="1033846"/>
    <lineage>
        <taxon>Bacteria</taxon>
        <taxon>Pseudomonadati</taxon>
        <taxon>Pseudomonadota</taxon>
        <taxon>Gammaproteobacteria</taxon>
        <taxon>Pseudomonadales</taxon>
        <taxon>Marinobacteraceae</taxon>
        <taxon>Marinobacter</taxon>
    </lineage>
</organism>
<dbReference type="PANTHER" id="PTHR33931">
    <property type="entry name" value="HOLIN-LIKE PROTEIN CIDA-RELATED"/>
    <property type="match status" value="1"/>
</dbReference>
<feature type="transmembrane region" description="Helical" evidence="6">
    <location>
        <begin position="85"/>
        <end position="111"/>
    </location>
</feature>
<reference evidence="7 8" key="1">
    <citation type="submission" date="2020-03" db="EMBL/GenBank/DDBJ databases">
        <title>Metagenomic, metatranscriptomic, and metabolomic analyses revealed the key microbes and metabolic features during the fermentation of ganjang, Korean traditional soy sauce.</title>
        <authorList>
            <person name="Chun B.H."/>
            <person name="Jeon C.O."/>
        </authorList>
    </citation>
    <scope>NUCLEOTIDE SEQUENCE [LARGE SCALE GENOMIC DNA]</scope>
    <source>
        <strain evidence="7 8">KG14</strain>
    </source>
</reference>
<keyword evidence="4 6" id="KW-1133">Transmembrane helix</keyword>
<sequence>MSMLRGFLILVLFYLLGEAVRLIFLVPVSGGVLGMILMTFTLMLRGEISDALASASQALISVLVLLIMPGVVGVFFMASRFSGQWLAVAVALLVGTFLSVLTTLLLMKGVLHLSERRRIRE</sequence>
<dbReference type="PANTHER" id="PTHR33931:SF2">
    <property type="entry name" value="HOLIN-LIKE PROTEIN CIDA"/>
    <property type="match status" value="1"/>
</dbReference>
<evidence type="ECO:0000313" key="8">
    <source>
        <dbReference type="Proteomes" id="UP000536442"/>
    </source>
</evidence>
<dbReference type="InterPro" id="IPR005538">
    <property type="entry name" value="LrgA/CidA"/>
</dbReference>
<feature type="transmembrane region" description="Helical" evidence="6">
    <location>
        <begin position="29"/>
        <end position="46"/>
    </location>
</feature>
<accession>A0A851HTT0</accession>
<evidence type="ECO:0000256" key="4">
    <source>
        <dbReference type="ARBA" id="ARBA00022989"/>
    </source>
</evidence>
<keyword evidence="3 6" id="KW-0812">Transmembrane</keyword>
<keyword evidence="5 6" id="KW-0472">Membrane</keyword>